<dbReference type="SUPFAM" id="SSF53098">
    <property type="entry name" value="Ribonuclease H-like"/>
    <property type="match status" value="1"/>
</dbReference>
<dbReference type="CDD" id="cd06222">
    <property type="entry name" value="RNase_H_like"/>
    <property type="match status" value="1"/>
</dbReference>
<protein>
    <submittedName>
        <fullName evidence="1">Uncharacterized protein</fullName>
    </submittedName>
</protein>
<dbReference type="Gene3D" id="3.30.420.10">
    <property type="entry name" value="Ribonuclease H-like superfamily/Ribonuclease H"/>
    <property type="match status" value="1"/>
</dbReference>
<dbReference type="Gramene" id="KZN08536">
    <property type="protein sequence ID" value="KZN08536"/>
    <property type="gene ID" value="DCAR_001066"/>
</dbReference>
<dbReference type="EMBL" id="CP093343">
    <property type="protein sequence ID" value="WOG81935.1"/>
    <property type="molecule type" value="Genomic_DNA"/>
</dbReference>
<accession>A0A162A758</accession>
<dbReference type="Pfam" id="PF13456">
    <property type="entry name" value="RVT_3"/>
    <property type="match status" value="1"/>
</dbReference>
<name>A0A162A758_DAUCS</name>
<gene>
    <name evidence="1" type="ORF">DCAR_0101093</name>
</gene>
<sequence>MSELNFPKDMFNIWQANPMGAALLQRKNRLIQDFAWWNHDFIGYTDGAWKFKNNSHTAGIGGCILDKEKNLIFVFSGPSSASSPRDSEKEAILFLFQIFHSQKAIQGRLQINTDCITIVEEFQRQRAGLGKIPESQEWATLINSPGFTLRYTPREHLVGAHELANSGAKRNNMLHAWC</sequence>
<dbReference type="InterPro" id="IPR012337">
    <property type="entry name" value="RNaseH-like_sf"/>
</dbReference>
<organism evidence="1 2">
    <name type="scientific">Daucus carota subsp. sativus</name>
    <name type="common">Carrot</name>
    <dbReference type="NCBI Taxonomy" id="79200"/>
    <lineage>
        <taxon>Eukaryota</taxon>
        <taxon>Viridiplantae</taxon>
        <taxon>Streptophyta</taxon>
        <taxon>Embryophyta</taxon>
        <taxon>Tracheophyta</taxon>
        <taxon>Spermatophyta</taxon>
        <taxon>Magnoliopsida</taxon>
        <taxon>eudicotyledons</taxon>
        <taxon>Gunneridae</taxon>
        <taxon>Pentapetalae</taxon>
        <taxon>asterids</taxon>
        <taxon>campanulids</taxon>
        <taxon>Apiales</taxon>
        <taxon>Apiaceae</taxon>
        <taxon>Apioideae</taxon>
        <taxon>Scandiceae</taxon>
        <taxon>Daucinae</taxon>
        <taxon>Daucus</taxon>
        <taxon>Daucus sect. Daucus</taxon>
    </lineage>
</organism>
<keyword evidence="2" id="KW-1185">Reference proteome</keyword>
<evidence type="ECO:0000313" key="1">
    <source>
        <dbReference type="EMBL" id="WOG81935.1"/>
    </source>
</evidence>
<reference evidence="1" key="2">
    <citation type="submission" date="2022-03" db="EMBL/GenBank/DDBJ databases">
        <title>Draft title - Genomic analysis of global carrot germplasm unveils the trajectory of domestication and the origin of high carotenoid orange carrot.</title>
        <authorList>
            <person name="Iorizzo M."/>
            <person name="Ellison S."/>
            <person name="Senalik D."/>
            <person name="Macko-Podgorni A."/>
            <person name="Grzebelus D."/>
            <person name="Bostan H."/>
            <person name="Rolling W."/>
            <person name="Curaba J."/>
            <person name="Simon P."/>
        </authorList>
    </citation>
    <scope>NUCLEOTIDE SEQUENCE</scope>
    <source>
        <tissue evidence="1">Leaf</tissue>
    </source>
</reference>
<proteinExistence type="predicted"/>
<dbReference type="Proteomes" id="UP000077755">
    <property type="component" value="Chromosome 1"/>
</dbReference>
<evidence type="ECO:0000313" key="2">
    <source>
        <dbReference type="Proteomes" id="UP000077755"/>
    </source>
</evidence>
<dbReference type="InterPro" id="IPR044730">
    <property type="entry name" value="RNase_H-like_dom_plant"/>
</dbReference>
<dbReference type="InterPro" id="IPR002156">
    <property type="entry name" value="RNaseH_domain"/>
</dbReference>
<dbReference type="GO" id="GO:0004523">
    <property type="term" value="F:RNA-DNA hybrid ribonuclease activity"/>
    <property type="evidence" value="ECO:0007669"/>
    <property type="project" value="InterPro"/>
</dbReference>
<dbReference type="InterPro" id="IPR036397">
    <property type="entry name" value="RNaseH_sf"/>
</dbReference>
<reference evidence="1" key="1">
    <citation type="journal article" date="2016" name="Nat. Genet.">
        <title>A high-quality carrot genome assembly provides new insights into carotenoid accumulation and asterid genome evolution.</title>
        <authorList>
            <person name="Iorizzo M."/>
            <person name="Ellison S."/>
            <person name="Senalik D."/>
            <person name="Zeng P."/>
            <person name="Satapoomin P."/>
            <person name="Huang J."/>
            <person name="Bowman M."/>
            <person name="Iovene M."/>
            <person name="Sanseverino W."/>
            <person name="Cavagnaro P."/>
            <person name="Yildiz M."/>
            <person name="Macko-Podgorni A."/>
            <person name="Moranska E."/>
            <person name="Grzebelus E."/>
            <person name="Grzebelus D."/>
            <person name="Ashrafi H."/>
            <person name="Zheng Z."/>
            <person name="Cheng S."/>
            <person name="Spooner D."/>
            <person name="Van Deynze A."/>
            <person name="Simon P."/>
        </authorList>
    </citation>
    <scope>NUCLEOTIDE SEQUENCE</scope>
    <source>
        <tissue evidence="1">Leaf</tissue>
    </source>
</reference>
<dbReference type="GO" id="GO:0003676">
    <property type="term" value="F:nucleic acid binding"/>
    <property type="evidence" value="ECO:0007669"/>
    <property type="project" value="InterPro"/>
</dbReference>
<dbReference type="AlphaFoldDB" id="A0A162A758"/>